<dbReference type="PANTHER" id="PTHR11280:SF5">
    <property type="entry name" value="GLUCOSAMINE-6-PHOSPHATE ISOMERASE"/>
    <property type="match status" value="1"/>
</dbReference>
<feature type="active site" description="Proton acceptor; for enolization step" evidence="4">
    <location>
        <position position="76"/>
    </location>
</feature>
<feature type="active site" description="Proton acceptor; for ring-opening step" evidence="4">
    <location>
        <position position="147"/>
    </location>
</feature>
<feature type="active site" description="For ring-opening step" evidence="4">
    <location>
        <position position="152"/>
    </location>
</feature>
<gene>
    <name evidence="6" type="primary">nagB_1</name>
    <name evidence="4" type="synonym">nagB</name>
    <name evidence="6" type="ORF">Mal15_02400</name>
</gene>
<accession>A0A5B9M6E3</accession>
<dbReference type="GO" id="GO:0004342">
    <property type="term" value="F:glucosamine-6-phosphate deaminase activity"/>
    <property type="evidence" value="ECO:0007669"/>
    <property type="project" value="UniProtKB-UniRule"/>
</dbReference>
<organism evidence="6 7">
    <name type="scientific">Stieleria maiorica</name>
    <dbReference type="NCBI Taxonomy" id="2795974"/>
    <lineage>
        <taxon>Bacteria</taxon>
        <taxon>Pseudomonadati</taxon>
        <taxon>Planctomycetota</taxon>
        <taxon>Planctomycetia</taxon>
        <taxon>Pirellulales</taxon>
        <taxon>Pirellulaceae</taxon>
        <taxon>Stieleria</taxon>
    </lineage>
</organism>
<proteinExistence type="inferred from homology"/>
<dbReference type="InterPro" id="IPR037171">
    <property type="entry name" value="NagB/RpiA_transferase-like"/>
</dbReference>
<keyword evidence="3 4" id="KW-0119">Carbohydrate metabolism</keyword>
<sequence>MIQNVQIEGIETIVQADAEQASRTVAQLIADQIGRKGDSVLGLATGGTPVQAYRQLIEMNRRGEVDFSAVTSFNLDEYIGLDGAHPQSFRAFMNEHLFDHVNIDRARTFVPDGCADDVAAHCAKYESMIDAAGGIDLQLLGLGHNGHIAFNEPGSPRDSRTRQVDLTPQTIQQNARFFDSIDEVPCHAITMGIATILAARRIVMLATGKGKAEAVARMLQGPIGEDHPASLLRRHDHVTVVLDNAAAGALHLE</sequence>
<dbReference type="GO" id="GO:0005737">
    <property type="term" value="C:cytoplasm"/>
    <property type="evidence" value="ECO:0007669"/>
    <property type="project" value="TreeGrafter"/>
</dbReference>
<dbReference type="SUPFAM" id="SSF100950">
    <property type="entry name" value="NagB/RpiA/CoA transferase-like"/>
    <property type="match status" value="1"/>
</dbReference>
<dbReference type="AlphaFoldDB" id="A0A5B9M6E3"/>
<name>A0A5B9M6E3_9BACT</name>
<dbReference type="InterPro" id="IPR004547">
    <property type="entry name" value="Glucosamine6P_isomerase"/>
</dbReference>
<feature type="active site" description="For ring-opening step" evidence="4">
    <location>
        <position position="145"/>
    </location>
</feature>
<evidence type="ECO:0000256" key="3">
    <source>
        <dbReference type="ARBA" id="ARBA00023277"/>
    </source>
</evidence>
<comment type="function">
    <text evidence="4">Catalyzes the reversible isomerization-deamination of glucosamine 6-phosphate (GlcN6P) to form fructose 6-phosphate (Fru6P) and ammonium ion.</text>
</comment>
<reference evidence="6 7" key="1">
    <citation type="submission" date="2019-02" db="EMBL/GenBank/DDBJ databases">
        <title>Planctomycetal bacteria perform biofilm scaping via a novel small molecule.</title>
        <authorList>
            <person name="Jeske O."/>
            <person name="Boedeker C."/>
            <person name="Wiegand S."/>
            <person name="Breitling P."/>
            <person name="Kallscheuer N."/>
            <person name="Jogler M."/>
            <person name="Rohde M."/>
            <person name="Petersen J."/>
            <person name="Medema M.H."/>
            <person name="Surup F."/>
            <person name="Jogler C."/>
        </authorList>
    </citation>
    <scope>NUCLEOTIDE SEQUENCE [LARGE SCALE GENOMIC DNA]</scope>
    <source>
        <strain evidence="6 7">Mal15</strain>
    </source>
</reference>
<dbReference type="InterPro" id="IPR018321">
    <property type="entry name" value="Glucosamine6P_isomerase_CS"/>
</dbReference>
<dbReference type="GO" id="GO:0006043">
    <property type="term" value="P:glucosamine catabolic process"/>
    <property type="evidence" value="ECO:0007669"/>
    <property type="project" value="TreeGrafter"/>
</dbReference>
<comment type="catalytic activity">
    <reaction evidence="1 4">
        <text>alpha-D-glucosamine 6-phosphate + H2O = beta-D-fructose 6-phosphate + NH4(+)</text>
        <dbReference type="Rhea" id="RHEA:12172"/>
        <dbReference type="ChEBI" id="CHEBI:15377"/>
        <dbReference type="ChEBI" id="CHEBI:28938"/>
        <dbReference type="ChEBI" id="CHEBI:57634"/>
        <dbReference type="ChEBI" id="CHEBI:75989"/>
        <dbReference type="EC" id="3.5.99.6"/>
    </reaction>
</comment>
<evidence type="ECO:0000256" key="4">
    <source>
        <dbReference type="HAMAP-Rule" id="MF_01241"/>
    </source>
</evidence>
<evidence type="ECO:0000313" key="6">
    <source>
        <dbReference type="EMBL" id="QEF96213.1"/>
    </source>
</evidence>
<dbReference type="CDD" id="cd01399">
    <property type="entry name" value="GlcN6P_deaminase"/>
    <property type="match status" value="1"/>
</dbReference>
<comment type="similarity">
    <text evidence="4">Belongs to the glucosamine/galactosamine-6-phosphate isomerase family. NagB subfamily.</text>
</comment>
<keyword evidence="7" id="KW-1185">Reference proteome</keyword>
<feature type="domain" description="Glucosamine/galactosamine-6-phosphate isomerase" evidence="5">
    <location>
        <begin position="18"/>
        <end position="237"/>
    </location>
</feature>
<dbReference type="EC" id="3.5.99.6" evidence="4"/>
<dbReference type="PANTHER" id="PTHR11280">
    <property type="entry name" value="GLUCOSAMINE-6-PHOSPHATE ISOMERASE"/>
    <property type="match status" value="1"/>
</dbReference>
<evidence type="ECO:0000256" key="1">
    <source>
        <dbReference type="ARBA" id="ARBA00000644"/>
    </source>
</evidence>
<evidence type="ECO:0000259" key="5">
    <source>
        <dbReference type="Pfam" id="PF01182"/>
    </source>
</evidence>
<dbReference type="FunFam" id="3.40.50.1360:FF:000003">
    <property type="entry name" value="Glucosamine-6-phosphate deaminase"/>
    <property type="match status" value="1"/>
</dbReference>
<dbReference type="GO" id="GO:0019262">
    <property type="term" value="P:N-acetylneuraminate catabolic process"/>
    <property type="evidence" value="ECO:0007669"/>
    <property type="project" value="UniProtKB-UniRule"/>
</dbReference>
<dbReference type="GO" id="GO:0042802">
    <property type="term" value="F:identical protein binding"/>
    <property type="evidence" value="ECO:0007669"/>
    <property type="project" value="TreeGrafter"/>
</dbReference>
<evidence type="ECO:0000256" key="2">
    <source>
        <dbReference type="ARBA" id="ARBA00022801"/>
    </source>
</evidence>
<dbReference type="UniPathway" id="UPA00629">
    <property type="reaction ID" value="UER00684"/>
</dbReference>
<dbReference type="KEGG" id="smam:Mal15_02400"/>
<dbReference type="GO" id="GO:0006046">
    <property type="term" value="P:N-acetylglucosamine catabolic process"/>
    <property type="evidence" value="ECO:0007669"/>
    <property type="project" value="UniProtKB-UniRule"/>
</dbReference>
<dbReference type="NCBIfam" id="TIGR00502">
    <property type="entry name" value="nagB"/>
    <property type="match status" value="1"/>
</dbReference>
<dbReference type="EMBL" id="CP036264">
    <property type="protein sequence ID" value="QEF96213.1"/>
    <property type="molecule type" value="Genomic_DNA"/>
</dbReference>
<dbReference type="RefSeq" id="WP_199773792.1">
    <property type="nucleotide sequence ID" value="NZ_CP036264.1"/>
</dbReference>
<protein>
    <recommendedName>
        <fullName evidence="4">Glucosamine-6-phosphate deaminase</fullName>
        <ecNumber evidence="4">3.5.99.6</ecNumber>
    </recommendedName>
    <alternativeName>
        <fullName evidence="4">GlcN6P deaminase</fullName>
        <shortName evidence="4">GNPDA</shortName>
    </alternativeName>
    <alternativeName>
        <fullName evidence="4">Glucosamine-6-phosphate isomerase</fullName>
    </alternativeName>
</protein>
<dbReference type="GO" id="GO:0005975">
    <property type="term" value="P:carbohydrate metabolic process"/>
    <property type="evidence" value="ECO:0007669"/>
    <property type="project" value="InterPro"/>
</dbReference>
<comment type="pathway">
    <text evidence="4">Amino-sugar metabolism; N-acetylneuraminate degradation; D-fructose 6-phosphate from N-acetylneuraminate: step 5/5.</text>
</comment>
<dbReference type="HAMAP" id="MF_01241">
    <property type="entry name" value="GlcN6P_deamin"/>
    <property type="match status" value="1"/>
</dbReference>
<keyword evidence="2 4" id="KW-0378">Hydrolase</keyword>
<dbReference type="Gene3D" id="3.40.50.1360">
    <property type="match status" value="1"/>
</dbReference>
<dbReference type="PROSITE" id="PS01161">
    <property type="entry name" value="GLC_GALNAC_ISOMERASE"/>
    <property type="match status" value="1"/>
</dbReference>
<dbReference type="Pfam" id="PF01182">
    <property type="entry name" value="Glucosamine_iso"/>
    <property type="match status" value="1"/>
</dbReference>
<evidence type="ECO:0000313" key="7">
    <source>
        <dbReference type="Proteomes" id="UP000321353"/>
    </source>
</evidence>
<dbReference type="Proteomes" id="UP000321353">
    <property type="component" value="Chromosome"/>
</dbReference>
<dbReference type="InterPro" id="IPR006148">
    <property type="entry name" value="Glc/Gal-6P_isomerase"/>
</dbReference>
<comment type="caution">
    <text evidence="4">Lacks conserved residue(s) required for the propagation of feature annotation.</text>
</comment>